<geneLocation type="plasmid" evidence="2">
    <name>pa1254_4</name>
</geneLocation>
<organism evidence="1 2">
    <name type="scientific">Acinetobacter pittii</name>
    <name type="common">Acinetobacter genomosp. 3</name>
    <dbReference type="NCBI Taxonomy" id="48296"/>
    <lineage>
        <taxon>Bacteria</taxon>
        <taxon>Pseudomonadati</taxon>
        <taxon>Pseudomonadota</taxon>
        <taxon>Gammaproteobacteria</taxon>
        <taxon>Moraxellales</taxon>
        <taxon>Moraxellaceae</taxon>
        <taxon>Acinetobacter</taxon>
        <taxon>Acinetobacter calcoaceticus/baumannii complex</taxon>
    </lineage>
</organism>
<sequence length="243" mass="28517">MNTEDKHQHRLLVLNYIDNLFLRHKFFLQKIIECCTELEKLWNTPNNDDKNPINHYFDAYLNTYQSLKDSLEISFNRKIDWADFDEVPYSKFMKNCRNASTHDGFSIINLAVDGKFYISSDITRVSHGKLVLIETPTEDISTVCLKFSQGLFLKIKSWFEIEASSLPMYSIEDYLRSFNTDNIKIGMPEDVKQIIKSHKNQMKEIIEENRENLIAQKIKRREDSIESVLSLCNEHLVHVTATI</sequence>
<dbReference type="AlphaFoldDB" id="A0A6H0G0E0"/>
<evidence type="ECO:0000313" key="1">
    <source>
        <dbReference type="EMBL" id="QIT20046.1"/>
    </source>
</evidence>
<evidence type="ECO:0000313" key="2">
    <source>
        <dbReference type="Proteomes" id="UP000501692"/>
    </source>
</evidence>
<gene>
    <name evidence="1" type="ORF">G8E09_19785</name>
</gene>
<dbReference type="EMBL" id="CP049810">
    <property type="protein sequence ID" value="QIT20046.1"/>
    <property type="molecule type" value="Genomic_DNA"/>
</dbReference>
<proteinExistence type="predicted"/>
<name>A0A6H0G0E0_ACIPI</name>
<reference evidence="1 2" key="1">
    <citation type="submission" date="2020-03" db="EMBL/GenBank/DDBJ databases">
        <authorList>
            <person name="Zhang L."/>
            <person name="Han X."/>
            <person name="Chen Y."/>
            <person name="Yu Y."/>
        </authorList>
    </citation>
    <scope>NUCLEOTIDE SEQUENCE [LARGE SCALE GENOMIC DNA]</scope>
    <source>
        <strain evidence="1 2">A1254</strain>
        <plasmid evidence="2">pa1254_4</plasmid>
    </source>
</reference>
<protein>
    <submittedName>
        <fullName evidence="1">Uncharacterized protein</fullName>
    </submittedName>
</protein>
<keyword evidence="1" id="KW-0614">Plasmid</keyword>
<dbReference type="Proteomes" id="UP000501692">
    <property type="component" value="Plasmid pA1254_4"/>
</dbReference>
<dbReference type="RefSeq" id="WP_167564520.1">
    <property type="nucleotide sequence ID" value="NZ_CP049810.1"/>
</dbReference>
<accession>A0A6H0G0E0</accession>